<dbReference type="InterPro" id="IPR004244">
    <property type="entry name" value="Transposase_22"/>
</dbReference>
<reference evidence="1" key="1">
    <citation type="journal article" date="2023" name="Science">
        <title>Genome structures resolve the early diversification of teleost fishes.</title>
        <authorList>
            <person name="Parey E."/>
            <person name="Louis A."/>
            <person name="Montfort J."/>
            <person name="Bouchez O."/>
            <person name="Roques C."/>
            <person name="Iampietro C."/>
            <person name="Lluch J."/>
            <person name="Castinel A."/>
            <person name="Donnadieu C."/>
            <person name="Desvignes T."/>
            <person name="Floi Bucao C."/>
            <person name="Jouanno E."/>
            <person name="Wen M."/>
            <person name="Mejri S."/>
            <person name="Dirks R."/>
            <person name="Jansen H."/>
            <person name="Henkel C."/>
            <person name="Chen W.J."/>
            <person name="Zahm M."/>
            <person name="Cabau C."/>
            <person name="Klopp C."/>
            <person name="Thompson A.W."/>
            <person name="Robinson-Rechavi M."/>
            <person name="Braasch I."/>
            <person name="Lecointre G."/>
            <person name="Bobe J."/>
            <person name="Postlethwait J.H."/>
            <person name="Berthelot C."/>
            <person name="Roest Crollius H."/>
            <person name="Guiguen Y."/>
        </authorList>
    </citation>
    <scope>NUCLEOTIDE SEQUENCE</scope>
    <source>
        <strain evidence="1">NC1722</strain>
    </source>
</reference>
<comment type="caution">
    <text evidence="1">The sequence shown here is derived from an EMBL/GenBank/DDBJ whole genome shotgun (WGS) entry which is preliminary data.</text>
</comment>
<dbReference type="Gene3D" id="3.30.70.1820">
    <property type="entry name" value="L1 transposable element, RRM domain"/>
    <property type="match status" value="1"/>
</dbReference>
<evidence type="ECO:0000313" key="1">
    <source>
        <dbReference type="EMBL" id="KAJ8417437.1"/>
    </source>
</evidence>
<dbReference type="EMBL" id="JAINUG010000004">
    <property type="protein sequence ID" value="KAJ8417437.1"/>
    <property type="molecule type" value="Genomic_DNA"/>
</dbReference>
<sequence length="233" mass="26331">MILVKDELKRSIERIQNKLDAHGVILSELERGATDHSTRITELEANVGSLTTRVTYLDNRCEDLEGRMRRNNIRLLGIPEGVEGPRPTESVAGLLQELLGLDEKPLLDRAHRTLRSRPREGEPPRPFVIRVHFFHVRNDMLKRSGDASPLLYKGRRVSIFPDYTTAVAKKRANFGDVKRQLRACPGVKYGLIYPAVLRLTLPDSSTHRFEDPAVAADFIKNRVKKAVMPPPGL</sequence>
<protein>
    <recommendedName>
        <fullName evidence="3">Transposase element L1Md-A101/L1Md-A102/L1Md-A2</fullName>
    </recommendedName>
</protein>
<dbReference type="Proteomes" id="UP001221898">
    <property type="component" value="Unassembled WGS sequence"/>
</dbReference>
<gene>
    <name evidence="1" type="ORF">AAFF_G00286640</name>
</gene>
<accession>A0AAD7TAL2</accession>
<name>A0AAD7TAL2_9TELE</name>
<evidence type="ECO:0008006" key="3">
    <source>
        <dbReference type="Google" id="ProtNLM"/>
    </source>
</evidence>
<dbReference type="PANTHER" id="PTHR11505">
    <property type="entry name" value="L1 TRANSPOSABLE ELEMENT-RELATED"/>
    <property type="match status" value="1"/>
</dbReference>
<dbReference type="AlphaFoldDB" id="A0AAD7TAL2"/>
<proteinExistence type="predicted"/>
<organism evidence="1 2">
    <name type="scientific">Aldrovandia affinis</name>
    <dbReference type="NCBI Taxonomy" id="143900"/>
    <lineage>
        <taxon>Eukaryota</taxon>
        <taxon>Metazoa</taxon>
        <taxon>Chordata</taxon>
        <taxon>Craniata</taxon>
        <taxon>Vertebrata</taxon>
        <taxon>Euteleostomi</taxon>
        <taxon>Actinopterygii</taxon>
        <taxon>Neopterygii</taxon>
        <taxon>Teleostei</taxon>
        <taxon>Notacanthiformes</taxon>
        <taxon>Halosauridae</taxon>
        <taxon>Aldrovandia</taxon>
    </lineage>
</organism>
<dbReference type="Gene3D" id="1.20.5.340">
    <property type="match status" value="1"/>
</dbReference>
<keyword evidence="2" id="KW-1185">Reference proteome</keyword>
<evidence type="ECO:0000313" key="2">
    <source>
        <dbReference type="Proteomes" id="UP001221898"/>
    </source>
</evidence>